<evidence type="ECO:0000259" key="2">
    <source>
        <dbReference type="Pfam" id="PF13401"/>
    </source>
</evidence>
<proteinExistence type="predicted"/>
<dbReference type="Proteomes" id="UP000095200">
    <property type="component" value="Unassembled WGS sequence"/>
</dbReference>
<dbReference type="GO" id="GO:0016887">
    <property type="term" value="F:ATP hydrolysis activity"/>
    <property type="evidence" value="ECO:0007669"/>
    <property type="project" value="InterPro"/>
</dbReference>
<gene>
    <name evidence="3" type="ORF">DPF_0727</name>
</gene>
<organism evidence="3 4">
    <name type="scientific">Desulfoplanes formicivorans</name>
    <dbReference type="NCBI Taxonomy" id="1592317"/>
    <lineage>
        <taxon>Bacteria</taxon>
        <taxon>Pseudomonadati</taxon>
        <taxon>Thermodesulfobacteriota</taxon>
        <taxon>Desulfovibrionia</taxon>
        <taxon>Desulfovibrionales</taxon>
        <taxon>Desulfoplanaceae</taxon>
        <taxon>Desulfoplanes</taxon>
    </lineage>
</organism>
<dbReference type="InterPro" id="IPR049945">
    <property type="entry name" value="AAA_22"/>
</dbReference>
<dbReference type="InterPro" id="IPR052026">
    <property type="entry name" value="ExeA_AAA_ATPase_DNA-bind"/>
</dbReference>
<dbReference type="OrthoDB" id="9779230at2"/>
<protein>
    <submittedName>
        <fullName evidence="3">Peptidoglycan-binding protein</fullName>
    </submittedName>
</protein>
<dbReference type="Gene3D" id="3.40.50.300">
    <property type="entry name" value="P-loop containing nucleotide triphosphate hydrolases"/>
    <property type="match status" value="1"/>
</dbReference>
<reference evidence="4" key="1">
    <citation type="submission" date="2016-06" db="EMBL/GenBank/DDBJ databases">
        <title>Draft genome sequence of Desulfoplanes formicivorans strain Pf12B.</title>
        <authorList>
            <person name="Watanabe M."/>
            <person name="Kojima H."/>
            <person name="Fukui M."/>
        </authorList>
    </citation>
    <scope>NUCLEOTIDE SEQUENCE [LARGE SCALE GENOMIC DNA]</scope>
    <source>
        <strain evidence="4">Pf12B</strain>
    </source>
</reference>
<dbReference type="InterPro" id="IPR027417">
    <property type="entry name" value="P-loop_NTPase"/>
</dbReference>
<feature type="domain" description="ORC1/DEAH AAA+ ATPase" evidence="2">
    <location>
        <begin position="41"/>
        <end position="170"/>
    </location>
</feature>
<comment type="caution">
    <text evidence="3">The sequence shown here is derived from an EMBL/GenBank/DDBJ whole genome shotgun (WGS) entry which is preliminary data.</text>
</comment>
<dbReference type="AlphaFoldDB" id="A0A194AG13"/>
<name>A0A194AG13_9BACT</name>
<dbReference type="Pfam" id="PF13401">
    <property type="entry name" value="AAA_22"/>
    <property type="match status" value="1"/>
</dbReference>
<keyword evidence="4" id="KW-1185">Reference proteome</keyword>
<dbReference type="EMBL" id="BDFE01000008">
    <property type="protein sequence ID" value="GAU08026.1"/>
    <property type="molecule type" value="Genomic_DNA"/>
</dbReference>
<dbReference type="RefSeq" id="WP_069857509.1">
    <property type="nucleotide sequence ID" value="NZ_BDFE01000008.1"/>
</dbReference>
<evidence type="ECO:0000313" key="3">
    <source>
        <dbReference type="EMBL" id="GAU08026.1"/>
    </source>
</evidence>
<feature type="region of interest" description="Disordered" evidence="1">
    <location>
        <begin position="325"/>
        <end position="355"/>
    </location>
</feature>
<dbReference type="SUPFAM" id="SSF52540">
    <property type="entry name" value="P-loop containing nucleoside triphosphate hydrolases"/>
    <property type="match status" value="1"/>
</dbReference>
<feature type="compositionally biased region" description="Polar residues" evidence="1">
    <location>
        <begin position="382"/>
        <end position="399"/>
    </location>
</feature>
<evidence type="ECO:0000313" key="4">
    <source>
        <dbReference type="Proteomes" id="UP000095200"/>
    </source>
</evidence>
<dbReference type="PANTHER" id="PTHR35894">
    <property type="entry name" value="GENERAL SECRETION PATHWAY PROTEIN A-RELATED"/>
    <property type="match status" value="1"/>
</dbReference>
<evidence type="ECO:0000256" key="1">
    <source>
        <dbReference type="SAM" id="MobiDB-lite"/>
    </source>
</evidence>
<accession>A0A194AG13</accession>
<sequence length="495" mass="54584">MYVSYFGLKQSPFRTAPDPDYFFGSGLHLRAVDRVVHAIRERAGLILVMGEIGQGKTTVCRYIQTRYRDEFVMGYLGNPFLDVREFGRQILLEFGLAGDVAGTGDIIRVLATFLKDQDRQGKVVVLFLDEAHLLSPDVLEFLLIVTNIQHRGRHLLQMVLAGQNEFQETLRQPRFASLNQRLGNRIMVTDLTKKEVAEYIRFRLDQAGWSGKTLFTSGAVSRIWKVTRGNPRLINQVCERLLEGAYEGRVHRIVPRDVEQVCTDPVCVPLLFPNRKHGEQYVWGPVLVGTFLALGLVGFSSPLHPPGPSGNLAVSALVPSREKPVNVTSGSLEMSEHKAPGTPGSVAAVDGDNGTQTGVEAKLEKILELLAQRKGADIARPGTTNPGRRSQTGASSSDSVLPARSSGQEKPARASRNHLSEIREPVLPSSPEIVVAAIVWDPLPRSRLAVVNERIVKQGDVVGRGYTVEAIRKDSIRLVKAGRMFENRVHGKGKK</sequence>
<dbReference type="PANTHER" id="PTHR35894:SF1">
    <property type="entry name" value="PHOSPHORIBULOKINASE _ URIDINE KINASE FAMILY"/>
    <property type="match status" value="1"/>
</dbReference>
<dbReference type="STRING" id="1592317.DPF_0727"/>
<feature type="region of interest" description="Disordered" evidence="1">
    <location>
        <begin position="377"/>
        <end position="421"/>
    </location>
</feature>